<dbReference type="InterPro" id="IPR050695">
    <property type="entry name" value="N-acetylmuramoyl_amidase_3"/>
</dbReference>
<dbReference type="InterPro" id="IPR002508">
    <property type="entry name" value="MurNAc-LAA_cat"/>
</dbReference>
<reference evidence="3 4" key="1">
    <citation type="journal article" date="2018" name="Nat. Biotechnol.">
        <title>A standardized bacterial taxonomy based on genome phylogeny substantially revises the tree of life.</title>
        <authorList>
            <person name="Parks D.H."/>
            <person name="Chuvochina M."/>
            <person name="Waite D.W."/>
            <person name="Rinke C."/>
            <person name="Skarshewski A."/>
            <person name="Chaumeil P.A."/>
            <person name="Hugenholtz P."/>
        </authorList>
    </citation>
    <scope>NUCLEOTIDE SEQUENCE [LARGE SCALE GENOMIC DNA]</scope>
    <source>
        <strain evidence="3">UBA7921</strain>
    </source>
</reference>
<keyword evidence="1" id="KW-0378">Hydrolase</keyword>
<dbReference type="InterPro" id="IPR012854">
    <property type="entry name" value="Cu_amine_oxidase-like_N"/>
</dbReference>
<dbReference type="Pfam" id="PF01520">
    <property type="entry name" value="Amidase_3"/>
    <property type="match status" value="1"/>
</dbReference>
<evidence type="ECO:0000259" key="2">
    <source>
        <dbReference type="SMART" id="SM00646"/>
    </source>
</evidence>
<dbReference type="InterPro" id="IPR036582">
    <property type="entry name" value="Mao_N_sf"/>
</dbReference>
<feature type="domain" description="MurNAc-LAA" evidence="2">
    <location>
        <begin position="332"/>
        <end position="483"/>
    </location>
</feature>
<organism evidence="3 4">
    <name type="scientific">candidate division WOR-3 bacterium</name>
    <dbReference type="NCBI Taxonomy" id="2052148"/>
    <lineage>
        <taxon>Bacteria</taxon>
        <taxon>Bacteria division WOR-3</taxon>
    </lineage>
</organism>
<dbReference type="AlphaFoldDB" id="A0A348MMN6"/>
<dbReference type="Pfam" id="PF07833">
    <property type="entry name" value="Cu_amine_oxidN1"/>
    <property type="match status" value="1"/>
</dbReference>
<dbReference type="PANTHER" id="PTHR30404">
    <property type="entry name" value="N-ACETYLMURAMOYL-L-ALANINE AMIDASE"/>
    <property type="match status" value="1"/>
</dbReference>
<dbReference type="Gene3D" id="3.40.630.40">
    <property type="entry name" value="Zn-dependent exopeptidases"/>
    <property type="match status" value="1"/>
</dbReference>
<dbReference type="FunFam" id="3.40.630.40:FF:000005">
    <property type="entry name" value="N-acetylmuramoyl-L-alanine amidase (AmiA)"/>
    <property type="match status" value="1"/>
</dbReference>
<evidence type="ECO:0000313" key="3">
    <source>
        <dbReference type="EMBL" id="HAF08312.1"/>
    </source>
</evidence>
<dbReference type="SUPFAM" id="SSF55383">
    <property type="entry name" value="Copper amine oxidase, domain N"/>
    <property type="match status" value="1"/>
</dbReference>
<evidence type="ECO:0000313" key="4">
    <source>
        <dbReference type="Proteomes" id="UP000262454"/>
    </source>
</evidence>
<accession>A0A348MMN6</accession>
<evidence type="ECO:0000256" key="1">
    <source>
        <dbReference type="ARBA" id="ARBA00022801"/>
    </source>
</evidence>
<protein>
    <recommendedName>
        <fullName evidence="2">MurNAc-LAA domain-containing protein</fullName>
    </recommendedName>
</protein>
<dbReference type="CDD" id="cd02696">
    <property type="entry name" value="MurNAc-LAA"/>
    <property type="match status" value="1"/>
</dbReference>
<dbReference type="Gene3D" id="3.30.457.10">
    <property type="entry name" value="Copper amine oxidase-like, N-terminal domain"/>
    <property type="match status" value="1"/>
</dbReference>
<dbReference type="EMBL" id="DMCX01000043">
    <property type="protein sequence ID" value="HAF08312.1"/>
    <property type="molecule type" value="Genomic_DNA"/>
</dbReference>
<proteinExistence type="predicted"/>
<dbReference type="Proteomes" id="UP000262454">
    <property type="component" value="Unassembled WGS sequence"/>
</dbReference>
<dbReference type="GO" id="GO:0009253">
    <property type="term" value="P:peptidoglycan catabolic process"/>
    <property type="evidence" value="ECO:0007669"/>
    <property type="project" value="InterPro"/>
</dbReference>
<name>A0A348MMN6_UNCW3</name>
<dbReference type="PANTHER" id="PTHR30404:SF0">
    <property type="entry name" value="N-ACETYLMURAMOYL-L-ALANINE AMIDASE AMIC"/>
    <property type="match status" value="1"/>
</dbReference>
<dbReference type="SMART" id="SM00646">
    <property type="entry name" value="Ami_3"/>
    <property type="match status" value="1"/>
</dbReference>
<dbReference type="GO" id="GO:0030288">
    <property type="term" value="C:outer membrane-bounded periplasmic space"/>
    <property type="evidence" value="ECO:0007669"/>
    <property type="project" value="TreeGrafter"/>
</dbReference>
<comment type="caution">
    <text evidence="3">The sequence shown here is derived from an EMBL/GenBank/DDBJ whole genome shotgun (WGS) entry which is preliminary data.</text>
</comment>
<sequence length="495" mass="57398">MIKKRVLKERIMKEKFQGILKITGNLLRLQIFFILFICLNIHSASYFEINKNGKVDSLQIENLEGIEYVDLNILVNLLNGKIKFKKVQEEITVETDKNYAILLINSPFVKVGGNTYKISYTPILKEQQIFFPVKSIKQLFEKLLPEETVFLDYTIKYFEKLSLKKIKENETSITLIFNKIPKTSYELTQRDIILFFKDCFINEDSFRIKNSKNLIRVAQPINDEDGSTYIITFSPEFLFDTLLLFQDSIRLNFIKFKKSNNVSQPQTIKTIIIDAGHGGKDPGAIGYNGTKEKNLNLDIALRLRDKLKNNLSGINVVLTRSDDRFLSLKDRTNFANKYKNSLFVSIHCNASKNKEAKGFETYFLSTAKTDWERAVEARENASVTFDLPETEKKGIDFIFFDLAQNEFLEESSRLAELVQIRFEKKYKGGERGVRQAGFYVLKGNFMPAILVECGYISNKDEEKMLKNKGYRDELAQLIFEGIRDFIKEHEKKVTK</sequence>
<dbReference type="GO" id="GO:0008745">
    <property type="term" value="F:N-acetylmuramoyl-L-alanine amidase activity"/>
    <property type="evidence" value="ECO:0007669"/>
    <property type="project" value="InterPro"/>
</dbReference>
<dbReference type="SUPFAM" id="SSF53187">
    <property type="entry name" value="Zn-dependent exopeptidases"/>
    <property type="match status" value="1"/>
</dbReference>
<gene>
    <name evidence="3" type="ORF">DCG82_07905</name>
</gene>